<keyword evidence="2" id="KW-1003">Cell membrane</keyword>
<evidence type="ECO:0000259" key="7">
    <source>
        <dbReference type="SMART" id="SM00014"/>
    </source>
</evidence>
<keyword evidence="6" id="KW-0472">Membrane</keyword>
<evidence type="ECO:0000313" key="9">
    <source>
        <dbReference type="Proteomes" id="UP000218366"/>
    </source>
</evidence>
<evidence type="ECO:0000313" key="8">
    <source>
        <dbReference type="EMBL" id="PCD02010.1"/>
    </source>
</evidence>
<protein>
    <submittedName>
        <fullName evidence="8">PA-phosphatase</fullName>
    </submittedName>
</protein>
<dbReference type="CDD" id="cd01610">
    <property type="entry name" value="PAP2_like"/>
    <property type="match status" value="1"/>
</dbReference>
<comment type="caution">
    <text evidence="8">The sequence shown here is derived from an EMBL/GenBank/DDBJ whole genome shotgun (WGS) entry which is preliminary data.</text>
</comment>
<dbReference type="OrthoDB" id="8004717at2"/>
<dbReference type="PANTHER" id="PTHR14969">
    <property type="entry name" value="SPHINGOSINE-1-PHOSPHATE PHOSPHOHYDROLASE"/>
    <property type="match status" value="1"/>
</dbReference>
<name>A0A2A4B1R3_9SPHN</name>
<dbReference type="SMART" id="SM00014">
    <property type="entry name" value="acidPPc"/>
    <property type="match status" value="1"/>
</dbReference>
<keyword evidence="9" id="KW-1185">Reference proteome</keyword>
<proteinExistence type="predicted"/>
<dbReference type="InterPro" id="IPR000326">
    <property type="entry name" value="PAP2/HPO"/>
</dbReference>
<organism evidence="8 9">
    <name type="scientific">Sphingomonas spermidinifaciens</name>
    <dbReference type="NCBI Taxonomy" id="1141889"/>
    <lineage>
        <taxon>Bacteria</taxon>
        <taxon>Pseudomonadati</taxon>
        <taxon>Pseudomonadota</taxon>
        <taxon>Alphaproteobacteria</taxon>
        <taxon>Sphingomonadales</taxon>
        <taxon>Sphingomonadaceae</taxon>
        <taxon>Sphingomonas</taxon>
    </lineage>
</organism>
<gene>
    <name evidence="8" type="ORF">COC42_11000</name>
</gene>
<sequence>MKMPKAMREKVAAVERLDLRVTRALAHHRHKPEVKAAGAVSEAADQPPLIALSAAVLVVGLSARQPAVARTGLRMLAGHTLATGIKTIVKRSIDRTRPDQALDHGYRAEPGDSSRHELSSFPSGHTAGAVAVAEAIAREVPAAATPLRLLALSVALVQLPRAKHFVSDVVAGAAIGWAGERAASAMIDRLVDAGVSAFAGDGITSDS</sequence>
<dbReference type="GO" id="GO:0005886">
    <property type="term" value="C:plasma membrane"/>
    <property type="evidence" value="ECO:0007669"/>
    <property type="project" value="UniProtKB-SubCell"/>
</dbReference>
<keyword evidence="4" id="KW-0378">Hydrolase</keyword>
<accession>A0A2A4B1R3</accession>
<dbReference type="PANTHER" id="PTHR14969:SF62">
    <property type="entry name" value="DECAPRENYLPHOSPHORYL-5-PHOSPHORIBOSE PHOSPHATASE RV3807C-RELATED"/>
    <property type="match status" value="1"/>
</dbReference>
<evidence type="ECO:0000256" key="6">
    <source>
        <dbReference type="ARBA" id="ARBA00023136"/>
    </source>
</evidence>
<feature type="domain" description="Phosphatidic acid phosphatase type 2/haloperoxidase" evidence="7">
    <location>
        <begin position="71"/>
        <end position="184"/>
    </location>
</feature>
<dbReference type="EMBL" id="NWMW01000002">
    <property type="protein sequence ID" value="PCD02010.1"/>
    <property type="molecule type" value="Genomic_DNA"/>
</dbReference>
<evidence type="ECO:0000256" key="2">
    <source>
        <dbReference type="ARBA" id="ARBA00022475"/>
    </source>
</evidence>
<dbReference type="InterPro" id="IPR036938">
    <property type="entry name" value="PAP2/HPO_sf"/>
</dbReference>
<keyword evidence="5" id="KW-1133">Transmembrane helix</keyword>
<dbReference type="Proteomes" id="UP000218366">
    <property type="component" value="Unassembled WGS sequence"/>
</dbReference>
<dbReference type="Pfam" id="PF01569">
    <property type="entry name" value="PAP2"/>
    <property type="match status" value="1"/>
</dbReference>
<dbReference type="SUPFAM" id="SSF48317">
    <property type="entry name" value="Acid phosphatase/Vanadium-dependent haloperoxidase"/>
    <property type="match status" value="1"/>
</dbReference>
<reference evidence="8 9" key="1">
    <citation type="submission" date="2017-09" db="EMBL/GenBank/DDBJ databases">
        <title>Sphingomonas spermidinifaciens 9NM-10, whole genome shotgun sequence.</title>
        <authorList>
            <person name="Feng G."/>
            <person name="Zhu H."/>
        </authorList>
    </citation>
    <scope>NUCLEOTIDE SEQUENCE [LARGE SCALE GENOMIC DNA]</scope>
    <source>
        <strain evidence="8 9">9NM-10</strain>
    </source>
</reference>
<dbReference type="RefSeq" id="WP_096343388.1">
    <property type="nucleotide sequence ID" value="NZ_NWMW01000002.1"/>
</dbReference>
<comment type="subcellular location">
    <subcellularLocation>
        <location evidence="1">Cell membrane</location>
        <topology evidence="1">Multi-pass membrane protein</topology>
    </subcellularLocation>
</comment>
<evidence type="ECO:0000256" key="4">
    <source>
        <dbReference type="ARBA" id="ARBA00022801"/>
    </source>
</evidence>
<keyword evidence="3" id="KW-0812">Transmembrane</keyword>
<dbReference type="AlphaFoldDB" id="A0A2A4B1R3"/>
<dbReference type="Gene3D" id="1.20.144.10">
    <property type="entry name" value="Phosphatidic acid phosphatase type 2/haloperoxidase"/>
    <property type="match status" value="1"/>
</dbReference>
<evidence type="ECO:0000256" key="5">
    <source>
        <dbReference type="ARBA" id="ARBA00022989"/>
    </source>
</evidence>
<evidence type="ECO:0000256" key="1">
    <source>
        <dbReference type="ARBA" id="ARBA00004651"/>
    </source>
</evidence>
<evidence type="ECO:0000256" key="3">
    <source>
        <dbReference type="ARBA" id="ARBA00022692"/>
    </source>
</evidence>
<dbReference type="GO" id="GO:0016787">
    <property type="term" value="F:hydrolase activity"/>
    <property type="evidence" value="ECO:0007669"/>
    <property type="project" value="UniProtKB-KW"/>
</dbReference>